<reference evidence="2 3" key="1">
    <citation type="journal article" date="2024" name="Nat. Commun.">
        <title>Phylogenomics reveals the evolutionary origins of lichenization in chlorophyte algae.</title>
        <authorList>
            <person name="Puginier C."/>
            <person name="Libourel C."/>
            <person name="Otte J."/>
            <person name="Skaloud P."/>
            <person name="Haon M."/>
            <person name="Grisel S."/>
            <person name="Petersen M."/>
            <person name="Berrin J.G."/>
            <person name="Delaux P.M."/>
            <person name="Dal Grande F."/>
            <person name="Keller J."/>
        </authorList>
    </citation>
    <scope>NUCLEOTIDE SEQUENCE [LARGE SCALE GENOMIC DNA]</scope>
    <source>
        <strain evidence="2 3">SAG 2043</strain>
    </source>
</reference>
<evidence type="ECO:0000313" key="3">
    <source>
        <dbReference type="Proteomes" id="UP001489004"/>
    </source>
</evidence>
<feature type="compositionally biased region" description="Basic and acidic residues" evidence="1">
    <location>
        <begin position="311"/>
        <end position="323"/>
    </location>
</feature>
<feature type="compositionally biased region" description="Polar residues" evidence="1">
    <location>
        <begin position="345"/>
        <end position="354"/>
    </location>
</feature>
<feature type="region of interest" description="Disordered" evidence="1">
    <location>
        <begin position="452"/>
        <end position="598"/>
    </location>
</feature>
<organism evidence="2 3">
    <name type="scientific">[Myrmecia] bisecta</name>
    <dbReference type="NCBI Taxonomy" id="41462"/>
    <lineage>
        <taxon>Eukaryota</taxon>
        <taxon>Viridiplantae</taxon>
        <taxon>Chlorophyta</taxon>
        <taxon>core chlorophytes</taxon>
        <taxon>Trebouxiophyceae</taxon>
        <taxon>Trebouxiales</taxon>
        <taxon>Trebouxiaceae</taxon>
        <taxon>Myrmecia</taxon>
    </lineage>
</organism>
<proteinExistence type="predicted"/>
<accession>A0AAW1QR44</accession>
<feature type="region of interest" description="Disordered" evidence="1">
    <location>
        <begin position="198"/>
        <end position="249"/>
    </location>
</feature>
<keyword evidence="3" id="KW-1185">Reference proteome</keyword>
<protein>
    <submittedName>
        <fullName evidence="2">Uncharacterized protein</fullName>
    </submittedName>
</protein>
<dbReference type="EMBL" id="JALJOR010000002">
    <property type="protein sequence ID" value="KAK9823883.1"/>
    <property type="molecule type" value="Genomic_DNA"/>
</dbReference>
<sequence length="622" mass="67225">MQAAVADWQSAGSIEAEVEKLHTALTVIQQQVRASLQQEAQPQICEAAEKCELLGQELVHLQQANAKVVDNLRGSQNRTAQLEQLITTCSTKRKSLLTAEIAAEEKLQSHYARQLREQHERMQDLESMDAHHGADHAPGFADTGETSAAANEGEHQQEDAALGNGNADGESEAFEQLLERLPADLRQPFSELDAEMAGLGLRPNTPPIPKASRSTASSPQKGGHDHAPSSHPEPEKLGGTGQLTSQLDFHERRINALEVEKADLEQLLKRTWAMQKEKEEWPHDSQGPPWSSGRSQTSRDASPSGSAANHKPPDSARADSSERKRFKRWSSPSSSGPSVQALQGKVNTLSQRLASTEAHKREAEEQLVQTRERLLAAEHATAQYKAWLVKAAKKLGYLESANLPVSPPHSPRRSTEDFANTLRNAQGAASASSSGQRRASWLDLPNGASAAALRAQRRMSQSVSPARSGRRVSQENANGSLEASPPLSMPRRRTNSMLLRDGTPPKRAGSTTSQALPAAANRLGRRPSISPQRTPDGSPGGPLQRTGSASPPRPPGQRWWRAKDDQAKHETVHLRSSNAERNGGAAREPAADDYKMDGGGAHFAVAQSQAAARKKGSGNLQA</sequence>
<dbReference type="AlphaFoldDB" id="A0AAW1QR44"/>
<feature type="region of interest" description="Disordered" evidence="1">
    <location>
        <begin position="277"/>
        <end position="365"/>
    </location>
</feature>
<evidence type="ECO:0000256" key="1">
    <source>
        <dbReference type="SAM" id="MobiDB-lite"/>
    </source>
</evidence>
<name>A0AAW1QR44_9CHLO</name>
<dbReference type="Proteomes" id="UP001489004">
    <property type="component" value="Unassembled WGS sequence"/>
</dbReference>
<gene>
    <name evidence="2" type="ORF">WJX72_006169</name>
</gene>
<feature type="compositionally biased region" description="Basic and acidic residues" evidence="1">
    <location>
        <begin position="561"/>
        <end position="573"/>
    </location>
</feature>
<evidence type="ECO:0000313" key="2">
    <source>
        <dbReference type="EMBL" id="KAK9823883.1"/>
    </source>
</evidence>
<feature type="compositionally biased region" description="Polar residues" evidence="1">
    <location>
        <begin position="288"/>
        <end position="307"/>
    </location>
</feature>
<comment type="caution">
    <text evidence="2">The sequence shown here is derived from an EMBL/GenBank/DDBJ whole genome shotgun (WGS) entry which is preliminary data.</text>
</comment>
<feature type="region of interest" description="Disordered" evidence="1">
    <location>
        <begin position="128"/>
        <end position="169"/>
    </location>
</feature>
<feature type="compositionally biased region" description="Basic and acidic residues" evidence="1">
    <location>
        <begin position="222"/>
        <end position="236"/>
    </location>
</feature>